<dbReference type="Pfam" id="PF16201">
    <property type="entry name" value="NopRA1"/>
    <property type="match status" value="1"/>
</dbReference>
<evidence type="ECO:0000259" key="3">
    <source>
        <dbReference type="Pfam" id="PF16201"/>
    </source>
</evidence>
<dbReference type="InterPro" id="IPR021714">
    <property type="entry name" value="URB1_N"/>
</dbReference>
<comment type="caution">
    <text evidence="4">The sequence shown here is derived from an EMBL/GenBank/DDBJ whole genome shotgun (WGS) entry which is preliminary data.</text>
</comment>
<evidence type="ECO:0000313" key="5">
    <source>
        <dbReference type="Proteomes" id="UP000825729"/>
    </source>
</evidence>
<keyword evidence="5" id="KW-1185">Reference proteome</keyword>
<feature type="domain" description="URB1 C-terminal" evidence="3">
    <location>
        <begin position="2072"/>
        <end position="2262"/>
    </location>
</feature>
<feature type="region of interest" description="Disordered" evidence="1">
    <location>
        <begin position="1"/>
        <end position="60"/>
    </location>
</feature>
<evidence type="ECO:0000259" key="2">
    <source>
        <dbReference type="Pfam" id="PF11707"/>
    </source>
</evidence>
<dbReference type="InterPro" id="IPR032436">
    <property type="entry name" value="URB1_C"/>
</dbReference>
<gene>
    <name evidence="4" type="ORF">H6P81_006969</name>
</gene>
<evidence type="ECO:0000313" key="4">
    <source>
        <dbReference type="EMBL" id="KAG9454065.1"/>
    </source>
</evidence>
<dbReference type="EMBL" id="JAINDJ010000003">
    <property type="protein sequence ID" value="KAG9454065.1"/>
    <property type="molecule type" value="Genomic_DNA"/>
</dbReference>
<dbReference type="GO" id="GO:0005730">
    <property type="term" value="C:nucleolus"/>
    <property type="evidence" value="ECO:0007669"/>
    <property type="project" value="TreeGrafter"/>
</dbReference>
<dbReference type="Proteomes" id="UP000825729">
    <property type="component" value="Unassembled WGS sequence"/>
</dbReference>
<evidence type="ECO:0000256" key="1">
    <source>
        <dbReference type="SAM" id="MobiDB-lite"/>
    </source>
</evidence>
<proteinExistence type="predicted"/>
<name>A0AAV7EYT5_ARIFI</name>
<sequence>MKASSSEENDHTDFSISGLDSGILEEDMSEVYNGDLSPIQTEESVEEEAEDHEPVREESSNELLKVSLDANLRQILRNVCSLEVSIYSEASKEFVSLLSSDSGGELLHLYVKASPSCLELMEAWKLRAGKPGMAYIFSLISAIFNHPDGKYCSNDFGRLTVSKNLDKLARSIIQTKFEDVYAELNSKEAKRQKAALFLLASIVKRGVGIASEVAKCFDFKLPGFPKLAEIQKGGKKTGSGTRSSFIEFAMSFLEVGDPRLLRWILQQKDMYFGVLRGLATDDATTVLYVLSTLRDKVLNPDSLVPPGLQSVLFGSVTLEQLSTISRNVSSSLAAEVAHELLVMVCTDPRHGLMPDIRTHLLKGNHRRLLDLMKKLKATESGNHRELLLAVVSGRPSLCSAYLDEFPYMLEPRASSLWFSCISLVADLISTSRPNLPFGSLVSLSSDPPSVNSYKIQCILKCIVPHSFTRLVINRGLLHSDILVKHGSLRVLLESLKSLHSLINAVDDVVKSVISEDFTATFDFNLEKKTVLPKNCSLKYSKNYQTTAEFGNCSSLGSQAKKWMALKQAIQDEVRAVLPDPQVLLKLLFGSRDGSLKKLELSSKRPRTSEGSPDNHFGNKIKKLKLYPASEHIDMLVSGLSAEGNIDNSSAVNEDEDNDSDGKIAIAEIWGLSDFHEIGNKIEDASTYFHAKLLDVLTFYLRTIPNAFERSFDFFKILPGNPFEIPIDQQRSVLSLLVEFVGLSSGRKASLCAPEQMYKHLQPLMNLLIFSPVKEIQEQTRLLVRAALISTGAFDRNISEIDAWLLFFPGCSKDNYFGDMKPQVVTDIFNIVVSFFCDAVSTVGNNLYKYLDHLRVLTCGVGFEDISPDFSPVVVCILQKCVRLLDSGSGAFKLPERCIISTYVSSTLNFLLQTVAEARSLSACINATADEKFERLLFGDGSENFLCEWWPLKRLLLFSHSIIQQKSCDLISFDVLKATSSSCHSLSEVLCILKNMFANGSDHCSNEVATAFFSAIICSAPDDLVENFPLLITMYHYVCGTNMSLLSSLVFHEWGFLSRVSERWPDMTAATFKIIGADSSNYKNLAPIKDSDSLHSAAVGFSVLLSNSSLCSLLPAIISLTNGNTVNSKHILNFCCTKLSECPSSELIAVLRMLLFWSHQFESSYISKPSDKVEELLKTCYVLVEYIMDSTKTTVCMMESAEIIFQHLAATGFMSQPFSCNMEPSCKGLGVNLEDLLGSAKQTIHAIDHYILQLLKRAAICLLSVSNEALPGIDLAMYNSGIMALRGLVNDTILMFKEKFDLSFSTGDPFPFLLKFYTCYSLMHFIHPYELLKLVNWMFDKLNQFKQTTWTSLRHLIISAVFYIASGSFDMLTSYLHKESSRIAVWHLLWEEEGKWFGSDFRLLDRAYCNIIDFTYLFREETADLCLMSAINAAYSLKYVSSLSHLLPISMNLTRTVASSPMKIINYLANNTNKVKGKILFWLTDLSPSHMSFFGKIIMSLLSNGTQLADNVVEDHAFSNEESILLLPTALAYLDSRLAKFGKQHIKQFGIIPEYYARILFDGFSKWKSYVSQTMFLEEPGEPVPESLEEFLRIFENSLIGKGIRMLNYYFDLNRNSIKRSERLKLFDSVSQSSGDHIEILGSDLAGVDFSSSEQALNFVLRVVAKIAILRIVLFPQDTAVHFVANEAEETTKRVVLGEKSCKMEYKKLQFTKMLFDSLDLIVKKFPLAPHCFKNSGSESSFKLFRFLEVFILRTILHSLKDIPKDLTKFIHVSFLEPFIRSSLVHRFEDPLTLRAVRGILMSLSEVINFSGEVLDLLLAHSQFIPTILWSDFNSDSCGPFLSGTLSHPISSILKPVFSHTGDRSEGNGTITYNLLYWRKLELVKLLRVLFHMSNKQQNEIHTNSRDLMSLLLSGYGATLGDIDLEIYDLMCEVEPVVGFGQSWLAEMDYLWGSAALKVRKEEAVEKFLSSNDFGDCEAQKECKKRRFRENLPINPRLCIATVKNFCYDRFSRIGFESLTKLQPECLLDAPETPSGNRKVMRRYDPVFILRVSIHGLLLGYLEPMEFIGLGLLAVAFVSISSPDEEMRKLGYEVLGRFKDALEICRNKKDKIRLRLLLTYLQNGISEPWQKIPSVIAMFAAEASLILINPSHGHYLTITKFLMHSSKVDLKNMPLFHTLFRSSSVNFQADRLWILQLSYAGLNLDDDAQIFMRRFLIEILLNFYCSSLSDNESKDIILLIVKKSVKMYTLAHYLVEHCGLLLWLSSVLSFCLEKLYGDQKDFSLKQMTVILEVVKDVFSLRTITEWLQIHALEQLSELSSLLLAILLHGLKLVKENLVLVNSILDTLASTLRISQERETFQPHFTLTVEAMFLLYKTIVNEFSGMGFHCTEEPCLKVLLMSTPPAFELLKDAVELSKLTNWSVSTAIHSEYAQKTLGAYMGIDYGEQQSQDSLISKILRWLTASVIVGKVSKNLSKRLASPYPGNSKVETLHSLLENVKSGEAESRQEDFSVNRALAVVILYLQQLLGTNYDLLVSVVSALCLLLLGFVDCKGSDNMEFICSKIRCPAEAHPAWRWSYYQPWRDQSMETTDLERMAELHACESLRKLFSDVLRQGPAGLPVQSCESQELSSVFAFEMDIVEKGQLCVCKSS</sequence>
<dbReference type="GO" id="GO:0000463">
    <property type="term" value="P:maturation of LSU-rRNA from tricistronic rRNA transcript (SSU-rRNA, 5.8S rRNA, LSU-rRNA)"/>
    <property type="evidence" value="ECO:0007669"/>
    <property type="project" value="TreeGrafter"/>
</dbReference>
<dbReference type="InterPro" id="IPR039844">
    <property type="entry name" value="URB1"/>
</dbReference>
<evidence type="ECO:0008006" key="6">
    <source>
        <dbReference type="Google" id="ProtNLM"/>
    </source>
</evidence>
<reference evidence="4 5" key="1">
    <citation type="submission" date="2021-07" db="EMBL/GenBank/DDBJ databases">
        <title>The Aristolochia fimbriata genome: insights into angiosperm evolution, floral development and chemical biosynthesis.</title>
        <authorList>
            <person name="Jiao Y."/>
        </authorList>
    </citation>
    <scope>NUCLEOTIDE SEQUENCE [LARGE SCALE GENOMIC DNA]</scope>
    <source>
        <strain evidence="4">IBCAS-2021</strain>
        <tissue evidence="4">Leaf</tissue>
    </source>
</reference>
<organism evidence="4 5">
    <name type="scientific">Aristolochia fimbriata</name>
    <name type="common">White veined hardy Dutchman's pipe vine</name>
    <dbReference type="NCBI Taxonomy" id="158543"/>
    <lineage>
        <taxon>Eukaryota</taxon>
        <taxon>Viridiplantae</taxon>
        <taxon>Streptophyta</taxon>
        <taxon>Embryophyta</taxon>
        <taxon>Tracheophyta</taxon>
        <taxon>Spermatophyta</taxon>
        <taxon>Magnoliopsida</taxon>
        <taxon>Magnoliidae</taxon>
        <taxon>Piperales</taxon>
        <taxon>Aristolochiaceae</taxon>
        <taxon>Aristolochia</taxon>
    </lineage>
</organism>
<feature type="domain" description="URB1 N-terminal" evidence="2">
    <location>
        <begin position="117"/>
        <end position="419"/>
    </location>
</feature>
<dbReference type="Pfam" id="PF11707">
    <property type="entry name" value="Npa1"/>
    <property type="match status" value="1"/>
</dbReference>
<protein>
    <recommendedName>
        <fullName evidence="6">Nucleolar pre-ribosomal-associated protein 1</fullName>
    </recommendedName>
</protein>
<accession>A0AAV7EYT5</accession>
<dbReference type="GO" id="GO:0000466">
    <property type="term" value="P:maturation of 5.8S rRNA from tricistronic rRNA transcript (SSU-rRNA, 5.8S rRNA, LSU-rRNA)"/>
    <property type="evidence" value="ECO:0007669"/>
    <property type="project" value="TreeGrafter"/>
</dbReference>
<dbReference type="PANTHER" id="PTHR13500">
    <property type="entry name" value="NUCLEOLAR PRERIBOSOMAL-ASSOCIATED PROTEIN 1"/>
    <property type="match status" value="1"/>
</dbReference>
<dbReference type="PANTHER" id="PTHR13500:SF0">
    <property type="entry name" value="NUCLEOLAR PRE-RIBOSOMAL-ASSOCIATED PROTEIN 1"/>
    <property type="match status" value="1"/>
</dbReference>